<evidence type="ECO:0000256" key="1">
    <source>
        <dbReference type="ARBA" id="ARBA00022723"/>
    </source>
</evidence>
<comment type="caution">
    <text evidence="5">The sequence shown here is derived from an EMBL/GenBank/DDBJ whole genome shotgun (WGS) entry which is preliminary data.</text>
</comment>
<accession>A0ABD0WVI0</accession>
<dbReference type="SMART" id="SM00589">
    <property type="entry name" value="PRY"/>
    <property type="match status" value="1"/>
</dbReference>
<dbReference type="InterPro" id="IPR006574">
    <property type="entry name" value="PRY"/>
</dbReference>
<dbReference type="PANTHER" id="PTHR25465">
    <property type="entry name" value="B-BOX DOMAIN CONTAINING"/>
    <property type="match status" value="1"/>
</dbReference>
<dbReference type="GO" id="GO:0008270">
    <property type="term" value="F:zinc ion binding"/>
    <property type="evidence" value="ECO:0007669"/>
    <property type="project" value="UniProtKB-KW"/>
</dbReference>
<dbReference type="InterPro" id="IPR043136">
    <property type="entry name" value="B30.2/SPRY_sf"/>
</dbReference>
<keyword evidence="2" id="KW-0863">Zinc-finger</keyword>
<evidence type="ECO:0000256" key="2">
    <source>
        <dbReference type="ARBA" id="ARBA00022771"/>
    </source>
</evidence>
<dbReference type="PANTHER" id="PTHR25465:SF14">
    <property type="entry name" value="E3 UBIQUITIN-PROTEIN LIGASE TRIM65"/>
    <property type="match status" value="1"/>
</dbReference>
<dbReference type="Pfam" id="PF13765">
    <property type="entry name" value="PRY"/>
    <property type="match status" value="1"/>
</dbReference>
<sequence length="170" mass="19277">MDPTYKRKRLNEGHCVEAVARSEQMLYACQLTVDPNTANPNLKLSEGNRKVTWVDEVQAYEDHADRFDHVPQVLCREALSGSRFYWEVDWHSGNAVIGVAYHGINRKSEGCDSRLGSNNMSWSLYCSDNGYYFYDAGIPQRSIAGVVFRRVGVYLDWLVLCLSSAFPLGI</sequence>
<gene>
    <name evidence="5" type="ORF">UPYG_G00273000</name>
</gene>
<evidence type="ECO:0000313" key="6">
    <source>
        <dbReference type="Proteomes" id="UP001557470"/>
    </source>
</evidence>
<evidence type="ECO:0000259" key="4">
    <source>
        <dbReference type="PROSITE" id="PS50188"/>
    </source>
</evidence>
<name>A0ABD0WVI0_UMBPY</name>
<dbReference type="Proteomes" id="UP001557470">
    <property type="component" value="Unassembled WGS sequence"/>
</dbReference>
<dbReference type="InterPro" id="IPR001870">
    <property type="entry name" value="B30.2/SPRY"/>
</dbReference>
<evidence type="ECO:0000313" key="5">
    <source>
        <dbReference type="EMBL" id="KAL0968871.1"/>
    </source>
</evidence>
<dbReference type="EMBL" id="JAGEUA010000008">
    <property type="protein sequence ID" value="KAL0968871.1"/>
    <property type="molecule type" value="Genomic_DNA"/>
</dbReference>
<dbReference type="SUPFAM" id="SSF49899">
    <property type="entry name" value="Concanavalin A-like lectins/glucanases"/>
    <property type="match status" value="1"/>
</dbReference>
<dbReference type="PRINTS" id="PR01407">
    <property type="entry name" value="BUTYPHLNCDUF"/>
</dbReference>
<dbReference type="InterPro" id="IPR013320">
    <property type="entry name" value="ConA-like_dom_sf"/>
</dbReference>
<keyword evidence="3" id="KW-0862">Zinc</keyword>
<dbReference type="InterPro" id="IPR051051">
    <property type="entry name" value="E3_ubiq-ligase_TRIM/RNF"/>
</dbReference>
<evidence type="ECO:0000256" key="3">
    <source>
        <dbReference type="ARBA" id="ARBA00022833"/>
    </source>
</evidence>
<reference evidence="5 6" key="1">
    <citation type="submission" date="2024-06" db="EMBL/GenBank/DDBJ databases">
        <authorList>
            <person name="Pan Q."/>
            <person name="Wen M."/>
            <person name="Jouanno E."/>
            <person name="Zahm M."/>
            <person name="Klopp C."/>
            <person name="Cabau C."/>
            <person name="Louis A."/>
            <person name="Berthelot C."/>
            <person name="Parey E."/>
            <person name="Roest Crollius H."/>
            <person name="Montfort J."/>
            <person name="Robinson-Rechavi M."/>
            <person name="Bouchez O."/>
            <person name="Lampietro C."/>
            <person name="Lopez Roques C."/>
            <person name="Donnadieu C."/>
            <person name="Postlethwait J."/>
            <person name="Bobe J."/>
            <person name="Verreycken H."/>
            <person name="Guiguen Y."/>
        </authorList>
    </citation>
    <scope>NUCLEOTIDE SEQUENCE [LARGE SCALE GENOMIC DNA]</scope>
    <source>
        <strain evidence="5">Up_M1</strain>
        <tissue evidence="5">Testis</tissue>
    </source>
</reference>
<dbReference type="Gene3D" id="2.60.120.920">
    <property type="match status" value="1"/>
</dbReference>
<feature type="domain" description="B30.2/SPRY" evidence="4">
    <location>
        <begin position="11"/>
        <end position="170"/>
    </location>
</feature>
<dbReference type="AlphaFoldDB" id="A0ABD0WVI0"/>
<keyword evidence="6" id="KW-1185">Reference proteome</keyword>
<protein>
    <recommendedName>
        <fullName evidence="4">B30.2/SPRY domain-containing protein</fullName>
    </recommendedName>
</protein>
<organism evidence="5 6">
    <name type="scientific">Umbra pygmaea</name>
    <name type="common">Eastern mudminnow</name>
    <dbReference type="NCBI Taxonomy" id="75934"/>
    <lineage>
        <taxon>Eukaryota</taxon>
        <taxon>Metazoa</taxon>
        <taxon>Chordata</taxon>
        <taxon>Craniata</taxon>
        <taxon>Vertebrata</taxon>
        <taxon>Euteleostomi</taxon>
        <taxon>Actinopterygii</taxon>
        <taxon>Neopterygii</taxon>
        <taxon>Teleostei</taxon>
        <taxon>Protacanthopterygii</taxon>
        <taxon>Esociformes</taxon>
        <taxon>Umbridae</taxon>
        <taxon>Umbra</taxon>
    </lineage>
</organism>
<dbReference type="PROSITE" id="PS50188">
    <property type="entry name" value="B302_SPRY"/>
    <property type="match status" value="1"/>
</dbReference>
<dbReference type="GO" id="GO:0005737">
    <property type="term" value="C:cytoplasm"/>
    <property type="evidence" value="ECO:0007669"/>
    <property type="project" value="UniProtKB-ARBA"/>
</dbReference>
<proteinExistence type="predicted"/>
<dbReference type="InterPro" id="IPR003879">
    <property type="entry name" value="Butyrophylin_SPRY"/>
</dbReference>
<keyword evidence="1" id="KW-0479">Metal-binding</keyword>